<feature type="compositionally biased region" description="Basic and acidic residues" evidence="3">
    <location>
        <begin position="11"/>
        <end position="26"/>
    </location>
</feature>
<dbReference type="GO" id="GO:0000978">
    <property type="term" value="F:RNA polymerase II cis-regulatory region sequence-specific DNA binding"/>
    <property type="evidence" value="ECO:0007669"/>
    <property type="project" value="TreeGrafter"/>
</dbReference>
<evidence type="ECO:0000313" key="6">
    <source>
        <dbReference type="Proteomes" id="UP001186944"/>
    </source>
</evidence>
<evidence type="ECO:0000256" key="2">
    <source>
        <dbReference type="PROSITE-ProRule" id="PRU00089"/>
    </source>
</evidence>
<feature type="region of interest" description="Disordered" evidence="3">
    <location>
        <begin position="235"/>
        <end position="306"/>
    </location>
</feature>
<dbReference type="SUPFAM" id="SSF46785">
    <property type="entry name" value="Winged helix' DNA-binding domain"/>
    <property type="match status" value="1"/>
</dbReference>
<keyword evidence="1 2" id="KW-0238">DNA-binding</keyword>
<gene>
    <name evidence="5" type="ORF">FSP39_021964</name>
</gene>
<dbReference type="PROSITE" id="PS50039">
    <property type="entry name" value="FORK_HEAD_3"/>
    <property type="match status" value="1"/>
</dbReference>
<name>A0AA88XLN9_PINIB</name>
<comment type="caution">
    <text evidence="5">The sequence shown here is derived from an EMBL/GenBank/DDBJ whole genome shotgun (WGS) entry which is preliminary data.</text>
</comment>
<dbReference type="InterPro" id="IPR050211">
    <property type="entry name" value="FOX_domain-containing"/>
</dbReference>
<evidence type="ECO:0000313" key="5">
    <source>
        <dbReference type="EMBL" id="KAK3083412.1"/>
    </source>
</evidence>
<dbReference type="InterPro" id="IPR036388">
    <property type="entry name" value="WH-like_DNA-bd_sf"/>
</dbReference>
<comment type="subcellular location">
    <subcellularLocation>
        <location evidence="2">Nucleus</location>
    </subcellularLocation>
</comment>
<dbReference type="GO" id="GO:0009653">
    <property type="term" value="P:anatomical structure morphogenesis"/>
    <property type="evidence" value="ECO:0007669"/>
    <property type="project" value="TreeGrafter"/>
</dbReference>
<dbReference type="PANTHER" id="PTHR11829">
    <property type="entry name" value="FORKHEAD BOX PROTEIN"/>
    <property type="match status" value="1"/>
</dbReference>
<proteinExistence type="predicted"/>
<dbReference type="PANTHER" id="PTHR11829:SF343">
    <property type="entry name" value="FORK-HEAD DOMAIN-CONTAINING PROTEIN"/>
    <property type="match status" value="1"/>
</dbReference>
<keyword evidence="2" id="KW-0539">Nucleus</keyword>
<dbReference type="Gene3D" id="1.10.10.10">
    <property type="entry name" value="Winged helix-like DNA-binding domain superfamily/Winged helix DNA-binding domain"/>
    <property type="match status" value="1"/>
</dbReference>
<dbReference type="InterPro" id="IPR001766">
    <property type="entry name" value="Fork_head_dom"/>
</dbReference>
<feature type="compositionally biased region" description="Low complexity" evidence="3">
    <location>
        <begin position="51"/>
        <end position="63"/>
    </location>
</feature>
<organism evidence="5 6">
    <name type="scientific">Pinctada imbricata</name>
    <name type="common">Atlantic pearl-oyster</name>
    <name type="synonym">Pinctada martensii</name>
    <dbReference type="NCBI Taxonomy" id="66713"/>
    <lineage>
        <taxon>Eukaryota</taxon>
        <taxon>Metazoa</taxon>
        <taxon>Spiralia</taxon>
        <taxon>Lophotrochozoa</taxon>
        <taxon>Mollusca</taxon>
        <taxon>Bivalvia</taxon>
        <taxon>Autobranchia</taxon>
        <taxon>Pteriomorphia</taxon>
        <taxon>Pterioida</taxon>
        <taxon>Pterioidea</taxon>
        <taxon>Pteriidae</taxon>
        <taxon>Pinctada</taxon>
    </lineage>
</organism>
<feature type="compositionally biased region" description="Polar residues" evidence="3">
    <location>
        <begin position="247"/>
        <end position="271"/>
    </location>
</feature>
<feature type="compositionally biased region" description="Basic and acidic residues" evidence="3">
    <location>
        <begin position="32"/>
        <end position="46"/>
    </location>
</feature>
<dbReference type="Pfam" id="PF00250">
    <property type="entry name" value="Forkhead"/>
    <property type="match status" value="1"/>
</dbReference>
<feature type="compositionally biased region" description="Low complexity" evidence="3">
    <location>
        <begin position="87"/>
        <end position="100"/>
    </location>
</feature>
<dbReference type="PRINTS" id="PR00053">
    <property type="entry name" value="FORKHEAD"/>
</dbReference>
<dbReference type="SMART" id="SM00339">
    <property type="entry name" value="FH"/>
    <property type="match status" value="1"/>
</dbReference>
<feature type="DNA-binding region" description="Fork-head" evidence="2">
    <location>
        <begin position="626"/>
        <end position="720"/>
    </location>
</feature>
<keyword evidence="6" id="KW-1185">Reference proteome</keyword>
<reference evidence="5" key="1">
    <citation type="submission" date="2019-08" db="EMBL/GenBank/DDBJ databases">
        <title>The improved chromosome-level genome for the pearl oyster Pinctada fucata martensii using PacBio sequencing and Hi-C.</title>
        <authorList>
            <person name="Zheng Z."/>
        </authorList>
    </citation>
    <scope>NUCLEOTIDE SEQUENCE</scope>
    <source>
        <strain evidence="5">ZZ-2019</strain>
        <tissue evidence="5">Adductor muscle</tissue>
    </source>
</reference>
<feature type="region of interest" description="Disordered" evidence="3">
    <location>
        <begin position="11"/>
        <end position="66"/>
    </location>
</feature>
<protein>
    <recommendedName>
        <fullName evidence="4">Fork-head domain-containing protein</fullName>
    </recommendedName>
</protein>
<dbReference type="GO" id="GO:0005634">
    <property type="term" value="C:nucleus"/>
    <property type="evidence" value="ECO:0007669"/>
    <property type="project" value="UniProtKB-SubCell"/>
</dbReference>
<feature type="compositionally biased region" description="Low complexity" evidence="3">
    <location>
        <begin position="277"/>
        <end position="289"/>
    </location>
</feature>
<feature type="region of interest" description="Disordered" evidence="3">
    <location>
        <begin position="85"/>
        <end position="126"/>
    </location>
</feature>
<accession>A0AA88XLN9</accession>
<dbReference type="AlphaFoldDB" id="A0AA88XLN9"/>
<feature type="domain" description="Fork-head" evidence="4">
    <location>
        <begin position="626"/>
        <end position="720"/>
    </location>
</feature>
<evidence type="ECO:0000259" key="4">
    <source>
        <dbReference type="PROSITE" id="PS50039"/>
    </source>
</evidence>
<dbReference type="GO" id="GO:0030154">
    <property type="term" value="P:cell differentiation"/>
    <property type="evidence" value="ECO:0007669"/>
    <property type="project" value="TreeGrafter"/>
</dbReference>
<evidence type="ECO:0000256" key="1">
    <source>
        <dbReference type="ARBA" id="ARBA00023125"/>
    </source>
</evidence>
<feature type="compositionally biased region" description="Basic and acidic residues" evidence="3">
    <location>
        <begin position="112"/>
        <end position="126"/>
    </location>
</feature>
<dbReference type="Proteomes" id="UP001186944">
    <property type="component" value="Unassembled WGS sequence"/>
</dbReference>
<dbReference type="EMBL" id="VSWD01000014">
    <property type="protein sequence ID" value="KAK3083412.1"/>
    <property type="molecule type" value="Genomic_DNA"/>
</dbReference>
<evidence type="ECO:0000256" key="3">
    <source>
        <dbReference type="SAM" id="MobiDB-lite"/>
    </source>
</evidence>
<dbReference type="GO" id="GO:0000981">
    <property type="term" value="F:DNA-binding transcription factor activity, RNA polymerase II-specific"/>
    <property type="evidence" value="ECO:0007669"/>
    <property type="project" value="TreeGrafter"/>
</dbReference>
<dbReference type="InterPro" id="IPR036390">
    <property type="entry name" value="WH_DNA-bd_sf"/>
</dbReference>
<sequence>MFIREDMLEIKNENNGELKSSHENRNLKRKSDKNIQGDVIRWRENFCRMTGNSPGSSSSSDGGDLLKTMDEPLFTDFFIKKRKLESSDGQSTSSSSPSQDSSEDNSLLENSPEDRRQNADTVNSRDMEESLDMNFQQHKKYRFQNSLDYLSARKFSREMDITFSSTKDSSQSRKKFRTSYNRNRISCMPEKLSQSSSKSSLSNVNESLHSCSTKGFDSFSDTSSTLPSCRNVISPSTSLDGFKRDNSTASESIRSNSSVTSLEAIPQNPNNEGDGRSSSNGSLTSVNSNASSNHRYRRHGSSSISSYSECNDIQNFRDNNSVSDNKNDFPITIEGSQQETGGLENTRSDMYLNAPERCTGFAPFAENKRIETTSRSMDQSIQSGLPHQNRNAYNEDDFFWFQTTSRDISSYGQNTLQPGNMQLSTTYLHTNTLFYENSPNNRNMILNSHGPVEYNVLGIQNFPQVQFNDDKMKRFFEDQRNMQIGIQDQREDPQMTLQHGNQGTEQRSWPIISHTAHMDDQFSVWSGVMNDSVENNIVSESKHQNMLNLQHDLMRNTYINQSNSNFSPQFHDVHQTPSQENFRASSMLSTRNSFPANPTQMNATAEFQEENKSLVKATSPKISGVKEPKSQVAFIALAIMSQPDCRMTLFEIYQYIETNHQQYLRRQDWRNGVRHTLSHNVCFIKKEKAGHRPRKGHYWSIHPACIKAFKEGIFCLRHSKRLVMAYKNPCASTGIPQQQKVLMDTHDSNQ</sequence>